<dbReference type="AlphaFoldDB" id="A0A7Y6B3H3"/>
<evidence type="ECO:0000313" key="2">
    <source>
        <dbReference type="EMBL" id="NUU45871.1"/>
    </source>
</evidence>
<dbReference type="InterPro" id="IPR029044">
    <property type="entry name" value="Nucleotide-diphossugar_trans"/>
</dbReference>
<dbReference type="Proteomes" id="UP000536441">
    <property type="component" value="Unassembled WGS sequence"/>
</dbReference>
<name>A0A7Y6B3H3_9SPHN</name>
<evidence type="ECO:0000259" key="1">
    <source>
        <dbReference type="Pfam" id="PF00535"/>
    </source>
</evidence>
<dbReference type="Gene3D" id="3.90.550.10">
    <property type="entry name" value="Spore Coat Polysaccharide Biosynthesis Protein SpsA, Chain A"/>
    <property type="match status" value="1"/>
</dbReference>
<feature type="domain" description="Glycosyltransferase 2-like" evidence="1">
    <location>
        <begin position="11"/>
        <end position="120"/>
    </location>
</feature>
<proteinExistence type="predicted"/>
<protein>
    <recommendedName>
        <fullName evidence="1">Glycosyltransferase 2-like domain-containing protein</fullName>
    </recommendedName>
</protein>
<evidence type="ECO:0000313" key="3">
    <source>
        <dbReference type="Proteomes" id="UP000536441"/>
    </source>
</evidence>
<dbReference type="RefSeq" id="WP_175310657.1">
    <property type="nucleotide sequence ID" value="NZ_CBCRYR010000031.1"/>
</dbReference>
<gene>
    <name evidence="2" type="ORF">HP438_02620</name>
</gene>
<keyword evidence="3" id="KW-1185">Reference proteome</keyword>
<sequence>MTDHTDATITWVVFTYNEAARIERVVRNLRASGPVLVVDNYSADDTCRLAESLGARILLNKNPGWVEDEDTARAVKAAVQTPWIYWGYADEMMSPETIDHLKAIVSKGHHDVVSIGKKNYFYGSFCEDAFAGGALPRLFRKDAIDFTGNVIHHFGRITVPDDRVYHADPKRFFVHQFISHSTGTMLGNLDRYSDIEAQRGSAPHPMRMMAGLLKTFLVNYFVRHGYRAGREGFFYCFYNLVYDVFLAMRRFEREHGYDRTTIERRNDRWRDAILRQQGEAPEAVDTSTRVMP</sequence>
<comment type="caution">
    <text evidence="2">The sequence shown here is derived from an EMBL/GenBank/DDBJ whole genome shotgun (WGS) entry which is preliminary data.</text>
</comment>
<accession>A0A7Y6B3H3</accession>
<dbReference type="InterPro" id="IPR001173">
    <property type="entry name" value="Glyco_trans_2-like"/>
</dbReference>
<dbReference type="SUPFAM" id="SSF53448">
    <property type="entry name" value="Nucleotide-diphospho-sugar transferases"/>
    <property type="match status" value="1"/>
</dbReference>
<dbReference type="Pfam" id="PF00535">
    <property type="entry name" value="Glycos_transf_2"/>
    <property type="match status" value="1"/>
</dbReference>
<organism evidence="2 3">
    <name type="scientific">Sphingomonas zeae</name>
    <dbReference type="NCBI Taxonomy" id="1646122"/>
    <lineage>
        <taxon>Bacteria</taxon>
        <taxon>Pseudomonadati</taxon>
        <taxon>Pseudomonadota</taxon>
        <taxon>Alphaproteobacteria</taxon>
        <taxon>Sphingomonadales</taxon>
        <taxon>Sphingomonadaceae</taxon>
        <taxon>Sphingomonas</taxon>
    </lineage>
</organism>
<reference evidence="2 3" key="1">
    <citation type="submission" date="2020-05" db="EMBL/GenBank/DDBJ databases">
        <title>Genome Sequencing of Type Strains.</title>
        <authorList>
            <person name="Lemaire J.F."/>
            <person name="Inderbitzin P."/>
            <person name="Gregorio O.A."/>
            <person name="Collins S.B."/>
            <person name="Wespe N."/>
            <person name="Knight-Connoni V."/>
        </authorList>
    </citation>
    <scope>NUCLEOTIDE SEQUENCE [LARGE SCALE GENOMIC DNA]</scope>
    <source>
        <strain evidence="2 3">DSM 100049</strain>
    </source>
</reference>
<dbReference type="EMBL" id="JABMCH010000049">
    <property type="protein sequence ID" value="NUU45871.1"/>
    <property type="molecule type" value="Genomic_DNA"/>
</dbReference>